<reference evidence="1" key="1">
    <citation type="submission" date="2020-05" db="EMBL/GenBank/DDBJ databases">
        <authorList>
            <person name="Chiriac C."/>
            <person name="Salcher M."/>
            <person name="Ghai R."/>
            <person name="Kavagutti S V."/>
        </authorList>
    </citation>
    <scope>NUCLEOTIDE SEQUENCE</scope>
</reference>
<organism evidence="1">
    <name type="scientific">freshwater metagenome</name>
    <dbReference type="NCBI Taxonomy" id="449393"/>
    <lineage>
        <taxon>unclassified sequences</taxon>
        <taxon>metagenomes</taxon>
        <taxon>ecological metagenomes</taxon>
    </lineage>
</organism>
<accession>A0A6J7E2W2</accession>
<proteinExistence type="predicted"/>
<sequence>MGATLLCVGSLASVAAARPAHAAGSLATSAIPAKDVRARGKIATHAWPVKVGRTTYRCGQSGTRWYPGNNVSGIRRSAGKGRFWFATYLAQIRAYQAVRPQTGRTRGAVKSLQRAFPRAVVARCARMNGVRVSNKKLSLKTVRLVGKKGLVARQTGPVRRRAGSSKARAAADDGTDLLQVINTDSSLSNAVVSGTGSIYQIFHAPNGSIVNVFDPPAPIAGAPEPDVSNPGCVVGKLDPATGVTACLLDSNKITGWNRYAQGFQGYYESPLVRFDESSAIYIVGADGPDPSKSPLYRIDPAGTVTDLLADHVAGTLWGGGATVLPSGVVVASLREDRRAYLERISPSLERATLCVLPDLPLGDPMENMCYYSLAGFTASGRALLMGQLPANRLSADHLQLDSPEPTAWVWNNLAPAVYSLGPDDQLFPRQPLLASWDHGTYTDMEPKTTWAEADCVSSCTVGPPSSPALLSDNSSIGIMGENGGATGADHGYTSSLMELAPQARKLNLPDVTQPLLGRQLTGTDKYAVAGISKSTTTCFFDGPLWSQVEQNAYPCDADEQLAIYDKSANNDTPVTLPYRIAIYDMHSSGDGKTLYIAAKRASDGAWLVGTVNIATATLSIISESNNPPNSLGTF</sequence>
<name>A0A6J7E2W2_9ZZZZ</name>
<dbReference type="EMBL" id="CAFBLU010000013">
    <property type="protein sequence ID" value="CAB4874859.1"/>
    <property type="molecule type" value="Genomic_DNA"/>
</dbReference>
<evidence type="ECO:0000313" key="1">
    <source>
        <dbReference type="EMBL" id="CAB4874859.1"/>
    </source>
</evidence>
<protein>
    <submittedName>
        <fullName evidence="1">Unannotated protein</fullName>
    </submittedName>
</protein>
<gene>
    <name evidence="1" type="ORF">UFOPK3444_00955</name>
</gene>
<dbReference type="AlphaFoldDB" id="A0A6J7E2W2"/>